<sequence length="394" mass="41763">MKKILTLAGWCLALPALAQGLPVQTPITEIQPAPASIGADVPVTYFGTAPSTVQKELIGPYQLLKAGTIDQEKGTITLPLYKGRLASGETVWYVLTDTSDEANAAALGLNFSSKLVYADVGRGVRKASQQLINGETVVVFERGRVDFSPVHLVTPGAEPNVFPPTAVQPGSVGDADYSPLAKIGDYIYNAPMVAFNVSEAKLNEYCSGNADHSVVHDKVVSICPRDQVVTLALTTGFSFGRPVLYLSTEANNALPAALEGATLAPGLTDVRVGGDDSAFSAVERLFAVINGPTNVEAGVIHPQRQGFNSALKGEGGPLNVLGGIPTVATDYSPLWDLNVGQWTRHAIDKHYRARLRDEFQTLGYVRAGWLTGPGGKAFGSSGLIVNCPIVFRFL</sequence>
<keyword evidence="2" id="KW-1185">Reference proteome</keyword>
<dbReference type="AlphaFoldDB" id="A0A8B6X9X2"/>
<protein>
    <submittedName>
        <fullName evidence="3">Uncharacterized protein</fullName>
    </submittedName>
</protein>
<feature type="chain" id="PRO_5034520283" evidence="1">
    <location>
        <begin position="19"/>
        <end position="394"/>
    </location>
</feature>
<proteinExistence type="predicted"/>
<dbReference type="Proteomes" id="UP000675920">
    <property type="component" value="Unplaced"/>
</dbReference>
<reference evidence="3" key="1">
    <citation type="submission" date="2025-08" db="UniProtKB">
        <authorList>
            <consortium name="RefSeq"/>
        </authorList>
    </citation>
    <scope>IDENTIFICATION</scope>
</reference>
<evidence type="ECO:0000313" key="2">
    <source>
        <dbReference type="Proteomes" id="UP000675920"/>
    </source>
</evidence>
<dbReference type="RefSeq" id="WP_051378655.1">
    <property type="nucleotide sequence ID" value="NZ_AXWS01000013.1"/>
</dbReference>
<dbReference type="OrthoDB" id="8588290at2"/>
<evidence type="ECO:0000256" key="1">
    <source>
        <dbReference type="SAM" id="SignalP"/>
    </source>
</evidence>
<feature type="signal peptide" evidence="1">
    <location>
        <begin position="1"/>
        <end position="18"/>
    </location>
</feature>
<organism evidence="2 3">
    <name type="scientific">Derxia gummosa DSM 723</name>
    <dbReference type="NCBI Taxonomy" id="1121388"/>
    <lineage>
        <taxon>Bacteria</taxon>
        <taxon>Pseudomonadati</taxon>
        <taxon>Pseudomonadota</taxon>
        <taxon>Betaproteobacteria</taxon>
        <taxon>Burkholderiales</taxon>
        <taxon>Alcaligenaceae</taxon>
        <taxon>Derxia</taxon>
    </lineage>
</organism>
<keyword evidence="1" id="KW-0732">Signal</keyword>
<accession>A0A8B6X9X2</accession>
<name>A0A8B6X9X2_9BURK</name>
<evidence type="ECO:0000313" key="3">
    <source>
        <dbReference type="RefSeq" id="WP_051378655.1"/>
    </source>
</evidence>